<dbReference type="InterPro" id="IPR035976">
    <property type="entry name" value="Sushi/SCR/CCP_sf"/>
</dbReference>
<dbReference type="SUPFAM" id="SSF57535">
    <property type="entry name" value="Complement control module/SCR domain"/>
    <property type="match status" value="1"/>
</dbReference>
<organism evidence="5 6">
    <name type="scientific">Paralvinella palmiformis</name>
    <dbReference type="NCBI Taxonomy" id="53620"/>
    <lineage>
        <taxon>Eukaryota</taxon>
        <taxon>Metazoa</taxon>
        <taxon>Spiralia</taxon>
        <taxon>Lophotrochozoa</taxon>
        <taxon>Annelida</taxon>
        <taxon>Polychaeta</taxon>
        <taxon>Sedentaria</taxon>
        <taxon>Canalipalpata</taxon>
        <taxon>Terebellida</taxon>
        <taxon>Terebelliformia</taxon>
        <taxon>Alvinellidae</taxon>
        <taxon>Paralvinella</taxon>
    </lineage>
</organism>
<dbReference type="PROSITE" id="PS50923">
    <property type="entry name" value="SUSHI"/>
    <property type="match status" value="1"/>
</dbReference>
<reference evidence="5" key="1">
    <citation type="journal article" date="2023" name="Mol. Biol. Evol.">
        <title>Third-Generation Sequencing Reveals the Adaptive Role of the Epigenome in Three Deep-Sea Polychaetes.</title>
        <authorList>
            <person name="Perez M."/>
            <person name="Aroh O."/>
            <person name="Sun Y."/>
            <person name="Lan Y."/>
            <person name="Juniper S.K."/>
            <person name="Young C.R."/>
            <person name="Angers B."/>
            <person name="Qian P.Y."/>
        </authorList>
    </citation>
    <scope>NUCLEOTIDE SEQUENCE</scope>
    <source>
        <strain evidence="5">P08H-3</strain>
    </source>
</reference>
<accession>A0AAD9JHS2</accession>
<dbReference type="SMART" id="SM00032">
    <property type="entry name" value="CCP"/>
    <property type="match status" value="1"/>
</dbReference>
<dbReference type="Gene3D" id="2.10.70.10">
    <property type="entry name" value="Complement Module, domain 1"/>
    <property type="match status" value="1"/>
</dbReference>
<proteinExistence type="predicted"/>
<comment type="caution">
    <text evidence="5">The sequence shown here is derived from an EMBL/GenBank/DDBJ whole genome shotgun (WGS) entry which is preliminary data.</text>
</comment>
<evidence type="ECO:0000259" key="4">
    <source>
        <dbReference type="PROSITE" id="PS50923"/>
    </source>
</evidence>
<sequence length="213" mass="23755">MTDITRTPDGRRYWVNNDARTLLSTCLPTSQSTCLPVCLLPSPPCLPVRLNDGSHATCSYPGDIPETGVIAVTVKTSYDPNDIVLYKCEKLGAGHVFRRCLDNDSWSDPSRSCDTLELWEGGAMVGVIVAIFNYLAAIIIIIYVKKKFPDGEQTKGYKTNETKMEKNWEKQEPVTTVVILDNQLHTSRDVKLEDAESTDYLDSQPNHNTPTDV</sequence>
<keyword evidence="1" id="KW-1015">Disulfide bond</keyword>
<dbReference type="EMBL" id="JAODUP010000304">
    <property type="protein sequence ID" value="KAK2153211.1"/>
    <property type="molecule type" value="Genomic_DNA"/>
</dbReference>
<keyword evidence="3" id="KW-0812">Transmembrane</keyword>
<protein>
    <recommendedName>
        <fullName evidence="4">Sushi domain-containing protein</fullName>
    </recommendedName>
</protein>
<feature type="domain" description="Sushi" evidence="4">
    <location>
        <begin position="56"/>
        <end position="115"/>
    </location>
</feature>
<evidence type="ECO:0000256" key="2">
    <source>
        <dbReference type="PROSITE-ProRule" id="PRU00302"/>
    </source>
</evidence>
<name>A0AAD9JHS2_9ANNE</name>
<dbReference type="Proteomes" id="UP001208570">
    <property type="component" value="Unassembled WGS sequence"/>
</dbReference>
<evidence type="ECO:0000313" key="5">
    <source>
        <dbReference type="EMBL" id="KAK2153211.1"/>
    </source>
</evidence>
<evidence type="ECO:0000256" key="3">
    <source>
        <dbReference type="SAM" id="Phobius"/>
    </source>
</evidence>
<evidence type="ECO:0000256" key="1">
    <source>
        <dbReference type="ARBA" id="ARBA00023157"/>
    </source>
</evidence>
<evidence type="ECO:0000313" key="6">
    <source>
        <dbReference type="Proteomes" id="UP001208570"/>
    </source>
</evidence>
<dbReference type="InterPro" id="IPR000436">
    <property type="entry name" value="Sushi_SCR_CCP_dom"/>
</dbReference>
<dbReference type="AlphaFoldDB" id="A0AAD9JHS2"/>
<keyword evidence="3" id="KW-0472">Membrane</keyword>
<keyword evidence="6" id="KW-1185">Reference proteome</keyword>
<feature type="transmembrane region" description="Helical" evidence="3">
    <location>
        <begin position="121"/>
        <end position="144"/>
    </location>
</feature>
<gene>
    <name evidence="5" type="ORF">LSH36_304g03064</name>
</gene>
<keyword evidence="3" id="KW-1133">Transmembrane helix</keyword>
<comment type="caution">
    <text evidence="2">Lacks conserved residue(s) required for the propagation of feature annotation.</text>
</comment>
<keyword evidence="2" id="KW-0768">Sushi</keyword>